<dbReference type="PANTHER" id="PTHR10160">
    <property type="entry name" value="NAD(P) TRANSHYDROGENASE"/>
    <property type="match status" value="1"/>
</dbReference>
<evidence type="ECO:0000256" key="8">
    <source>
        <dbReference type="ARBA" id="ARBA00048202"/>
    </source>
</evidence>
<reference evidence="17 18" key="1">
    <citation type="submission" date="2017-07" db="EMBL/GenBank/DDBJ databases">
        <title>Niveispirillum cyanobacteriorum sp. nov., isolated from cyanobacterial aggregates in a eutrophic lake.</title>
        <authorList>
            <person name="Cai H."/>
        </authorList>
    </citation>
    <scope>NUCLEOTIDE SEQUENCE [LARGE SCALE GENOMIC DNA]</scope>
    <source>
        <strain evidence="18">TH1-14</strain>
    </source>
</reference>
<comment type="subunit">
    <text evidence="9">Heterotrimer of two alpha chains and a beta (PntB) chain; in Rhodospirillum, the alpha chain is made of two subunits (PntAA and PntAB) and forms a dimer.</text>
</comment>
<comment type="function">
    <text evidence="1">The transhydrogenation between NADH and NADP is coupled to respiration and ATP hydrolysis and functions as a proton pump across the membrane.</text>
</comment>
<dbReference type="EMBL" id="NOXU01000027">
    <property type="protein sequence ID" value="OYQ34932.1"/>
    <property type="molecule type" value="Genomic_DNA"/>
</dbReference>
<dbReference type="SMART" id="SM01003">
    <property type="entry name" value="AlaDh_PNT_N"/>
    <property type="match status" value="1"/>
</dbReference>
<feature type="domain" description="Alanine dehydrogenase/pyridine nucleotide transhydrogenase NAD(H)-binding" evidence="15">
    <location>
        <begin position="154"/>
        <end position="320"/>
    </location>
</feature>
<organism evidence="17 18">
    <name type="scientific">Niveispirillum lacus</name>
    <dbReference type="NCBI Taxonomy" id="1981099"/>
    <lineage>
        <taxon>Bacteria</taxon>
        <taxon>Pseudomonadati</taxon>
        <taxon>Pseudomonadota</taxon>
        <taxon>Alphaproteobacteria</taxon>
        <taxon>Rhodospirillales</taxon>
        <taxon>Azospirillaceae</taxon>
        <taxon>Niveispirillum</taxon>
    </lineage>
</organism>
<feature type="domain" description="Alanine dehydrogenase/pyridine nucleotide transhydrogenase N-terminal" evidence="16">
    <location>
        <begin position="4"/>
        <end position="145"/>
    </location>
</feature>
<dbReference type="CDD" id="cd05304">
    <property type="entry name" value="Rubrum_tdh"/>
    <property type="match status" value="1"/>
</dbReference>
<comment type="similarity">
    <text evidence="2">Belongs to the AlaDH/PNT family.</text>
</comment>
<evidence type="ECO:0000313" key="17">
    <source>
        <dbReference type="EMBL" id="OYQ34932.1"/>
    </source>
</evidence>
<evidence type="ECO:0000256" key="5">
    <source>
        <dbReference type="ARBA" id="ARBA00022857"/>
    </source>
</evidence>
<dbReference type="OrthoDB" id="9804592at2"/>
<dbReference type="RefSeq" id="WP_094456217.1">
    <property type="nucleotide sequence ID" value="NZ_NOXU01000027.1"/>
</dbReference>
<keyword evidence="18" id="KW-1185">Reference proteome</keyword>
<keyword evidence="5" id="KW-0521">NADP</keyword>
<name>A0A255Z0F3_9PROT</name>
<dbReference type="NCBIfam" id="NF006942">
    <property type="entry name" value="PRK09424.1"/>
    <property type="match status" value="1"/>
</dbReference>
<dbReference type="Pfam" id="PF05222">
    <property type="entry name" value="AlaDh_PNT_N"/>
    <property type="match status" value="1"/>
</dbReference>
<keyword evidence="7" id="KW-0520">NAD</keyword>
<dbReference type="InterPro" id="IPR007886">
    <property type="entry name" value="AlaDH/PNT_N"/>
</dbReference>
<dbReference type="GO" id="GO:0005886">
    <property type="term" value="C:plasma membrane"/>
    <property type="evidence" value="ECO:0007669"/>
    <property type="project" value="TreeGrafter"/>
</dbReference>
<evidence type="ECO:0000256" key="13">
    <source>
        <dbReference type="ARBA" id="ARBA00081682"/>
    </source>
</evidence>
<comment type="caution">
    <text evidence="17">The sequence shown here is derived from an EMBL/GenBank/DDBJ whole genome shotgun (WGS) entry which is preliminary data.</text>
</comment>
<evidence type="ECO:0000256" key="3">
    <source>
        <dbReference type="ARBA" id="ARBA00012943"/>
    </source>
</evidence>
<dbReference type="Pfam" id="PF01262">
    <property type="entry name" value="AlaDh_PNT_C"/>
    <property type="match status" value="1"/>
</dbReference>
<dbReference type="GO" id="GO:0050661">
    <property type="term" value="F:NADP binding"/>
    <property type="evidence" value="ECO:0007669"/>
    <property type="project" value="TreeGrafter"/>
</dbReference>
<dbReference type="InterPro" id="IPR007698">
    <property type="entry name" value="AlaDH/PNT_NAD(H)-bd"/>
</dbReference>
<evidence type="ECO:0000256" key="10">
    <source>
        <dbReference type="ARBA" id="ARBA00071353"/>
    </source>
</evidence>
<dbReference type="GO" id="GO:0016491">
    <property type="term" value="F:oxidoreductase activity"/>
    <property type="evidence" value="ECO:0007669"/>
    <property type="project" value="InterPro"/>
</dbReference>
<evidence type="ECO:0000256" key="2">
    <source>
        <dbReference type="ARBA" id="ARBA00005689"/>
    </source>
</evidence>
<accession>A0A255Z0F3</accession>
<keyword evidence="6" id="KW-1278">Translocase</keyword>
<evidence type="ECO:0000256" key="12">
    <source>
        <dbReference type="ARBA" id="ARBA00077863"/>
    </source>
</evidence>
<sequence length="385" mass="40328">MKIAIPKERRAHELRVAATPDTVRKYIGLGFEVVVETGAGLGSALTDEAYTAAGATIAADVASTLTGADIILKVQRPLAAGEGEVNELALIKEGAILIAGLSPYGAPDTVASYAAAKIDAFAMEFMPRITRAQSMDILSSQSNLAGYRAVIEAANEFGRAFPMMMTAAGTVPPARALIMGAGVAGLQAIATAKRLGAVVSATDVRPATKEQVESLGGTFVAVMDEEFQQAQTAGGYAKEMSKEYQAKQAALIAETIKKQDIVITTALIPGRKAPVLVTDDMLKTMKQGAILVDLACEQGGNVEGAVAGQVVEKYGVKIVGRINMPSRIAVDASALYAKNLLNFITPFVDKDTKSLKMNWEDDVVKGTGLTRDGAVVHPSFNKPAA</sequence>
<dbReference type="AlphaFoldDB" id="A0A255Z0F3"/>
<evidence type="ECO:0000259" key="16">
    <source>
        <dbReference type="SMART" id="SM01003"/>
    </source>
</evidence>
<evidence type="ECO:0000256" key="14">
    <source>
        <dbReference type="ARBA" id="ARBA00084087"/>
    </source>
</evidence>
<dbReference type="SUPFAM" id="SSF52283">
    <property type="entry name" value="Formate/glycerate dehydrogenase catalytic domain-like"/>
    <property type="match status" value="1"/>
</dbReference>
<dbReference type="GO" id="GO:0008750">
    <property type="term" value="F:proton-translocating NAD(P)+ transhydrogenase activity"/>
    <property type="evidence" value="ECO:0007669"/>
    <property type="project" value="UniProtKB-EC"/>
</dbReference>
<evidence type="ECO:0000313" key="18">
    <source>
        <dbReference type="Proteomes" id="UP000216998"/>
    </source>
</evidence>
<dbReference type="Proteomes" id="UP000216998">
    <property type="component" value="Unassembled WGS sequence"/>
</dbReference>
<dbReference type="SMART" id="SM01002">
    <property type="entry name" value="AlaDh_PNT_C"/>
    <property type="match status" value="1"/>
</dbReference>
<evidence type="ECO:0000256" key="6">
    <source>
        <dbReference type="ARBA" id="ARBA00022967"/>
    </source>
</evidence>
<dbReference type="InterPro" id="IPR008143">
    <property type="entry name" value="Ala_DH/PNT_CS2"/>
</dbReference>
<evidence type="ECO:0000259" key="15">
    <source>
        <dbReference type="SMART" id="SM01002"/>
    </source>
</evidence>
<keyword evidence="4" id="KW-0547">Nucleotide-binding</keyword>
<evidence type="ECO:0000256" key="9">
    <source>
        <dbReference type="ARBA" id="ARBA00063359"/>
    </source>
</evidence>
<dbReference type="FunFam" id="3.40.50.720:FF:000188">
    <property type="entry name" value="NAD(P) transhydrogenase alpha subunit 1"/>
    <property type="match status" value="1"/>
</dbReference>
<dbReference type="SUPFAM" id="SSF51735">
    <property type="entry name" value="NAD(P)-binding Rossmann-fold domains"/>
    <property type="match status" value="1"/>
</dbReference>
<proteinExistence type="inferred from homology"/>
<comment type="catalytic activity">
    <reaction evidence="8">
        <text>NAD(+) + NADPH + H(+)(in) = NADH + NADP(+) + H(+)(out)</text>
        <dbReference type="Rhea" id="RHEA:47992"/>
        <dbReference type="ChEBI" id="CHEBI:15378"/>
        <dbReference type="ChEBI" id="CHEBI:57540"/>
        <dbReference type="ChEBI" id="CHEBI:57783"/>
        <dbReference type="ChEBI" id="CHEBI:57945"/>
        <dbReference type="ChEBI" id="CHEBI:58349"/>
        <dbReference type="EC" id="7.1.1.1"/>
    </reaction>
</comment>
<dbReference type="Gene3D" id="3.40.50.720">
    <property type="entry name" value="NAD(P)-binding Rossmann-like Domain"/>
    <property type="match status" value="2"/>
</dbReference>
<evidence type="ECO:0000256" key="11">
    <source>
        <dbReference type="ARBA" id="ARBA00076996"/>
    </source>
</evidence>
<protein>
    <recommendedName>
        <fullName evidence="10">NAD(P) transhydrogenase subunit alpha part 1</fullName>
        <ecNumber evidence="3">7.1.1.1</ecNumber>
    </recommendedName>
    <alternativeName>
        <fullName evidence="14">Nicotinamide nucleotide transhydrogenase subunit alpha 1</fullName>
    </alternativeName>
    <alternativeName>
        <fullName evidence="12">Proton-translocating transhydrogenase component 1</fullName>
    </alternativeName>
    <alternativeName>
        <fullName evidence="11">Pyridine nucleotide transhydrogenase subunit alpha 1</fullName>
    </alternativeName>
    <alternativeName>
        <fullName evidence="13">dI</fullName>
    </alternativeName>
</protein>
<dbReference type="PANTHER" id="PTHR10160:SF19">
    <property type="entry name" value="PROTON-TRANSLOCATING NAD(P)(+) TRANSHYDROGENASE"/>
    <property type="match status" value="1"/>
</dbReference>
<dbReference type="InterPro" id="IPR036291">
    <property type="entry name" value="NAD(P)-bd_dom_sf"/>
</dbReference>
<dbReference type="GO" id="GO:0006740">
    <property type="term" value="P:NADPH regeneration"/>
    <property type="evidence" value="ECO:0007669"/>
    <property type="project" value="TreeGrafter"/>
</dbReference>
<dbReference type="PROSITE" id="PS00837">
    <property type="entry name" value="ALADH_PNT_2"/>
    <property type="match status" value="1"/>
</dbReference>
<evidence type="ECO:0000256" key="1">
    <source>
        <dbReference type="ARBA" id="ARBA00003943"/>
    </source>
</evidence>
<evidence type="ECO:0000256" key="7">
    <source>
        <dbReference type="ARBA" id="ARBA00023027"/>
    </source>
</evidence>
<gene>
    <name evidence="17" type="ORF">CHU95_10160</name>
</gene>
<evidence type="ECO:0000256" key="4">
    <source>
        <dbReference type="ARBA" id="ARBA00022741"/>
    </source>
</evidence>
<dbReference type="EC" id="7.1.1.1" evidence="3"/>